<dbReference type="EnsemblPlants" id="PGSC0003DMT400063780">
    <property type="protein sequence ID" value="PGSC0003DMT400063780"/>
    <property type="gene ID" value="PGSC0003DMG400024788"/>
</dbReference>
<reference evidence="2" key="1">
    <citation type="journal article" date="2011" name="Nature">
        <title>Genome sequence and analysis of the tuber crop potato.</title>
        <authorList>
            <consortium name="The Potato Genome Sequencing Consortium"/>
        </authorList>
    </citation>
    <scope>NUCLEOTIDE SEQUENCE [LARGE SCALE GENOMIC DNA]</scope>
    <source>
        <strain evidence="2">cv. DM1-3 516 R44</strain>
    </source>
</reference>
<proteinExistence type="predicted"/>
<evidence type="ECO:0000313" key="1">
    <source>
        <dbReference type="EnsemblPlants" id="PGSC0003DMT400063780"/>
    </source>
</evidence>
<name>M1CB86_SOLTU</name>
<dbReference type="Gramene" id="PGSC0003DMT400063780">
    <property type="protein sequence ID" value="PGSC0003DMT400063780"/>
    <property type="gene ID" value="PGSC0003DMG400024788"/>
</dbReference>
<reference evidence="1" key="2">
    <citation type="submission" date="2015-06" db="UniProtKB">
        <authorList>
            <consortium name="EnsemblPlants"/>
        </authorList>
    </citation>
    <scope>IDENTIFICATION</scope>
    <source>
        <strain evidence="1">DM1-3 516 R44</strain>
    </source>
</reference>
<dbReference type="InParanoid" id="M1CB86"/>
<dbReference type="Proteomes" id="UP000011115">
    <property type="component" value="Unassembled WGS sequence"/>
</dbReference>
<organism evidence="1 2">
    <name type="scientific">Solanum tuberosum</name>
    <name type="common">Potato</name>
    <dbReference type="NCBI Taxonomy" id="4113"/>
    <lineage>
        <taxon>Eukaryota</taxon>
        <taxon>Viridiplantae</taxon>
        <taxon>Streptophyta</taxon>
        <taxon>Embryophyta</taxon>
        <taxon>Tracheophyta</taxon>
        <taxon>Spermatophyta</taxon>
        <taxon>Magnoliopsida</taxon>
        <taxon>eudicotyledons</taxon>
        <taxon>Gunneridae</taxon>
        <taxon>Pentapetalae</taxon>
        <taxon>asterids</taxon>
        <taxon>lamiids</taxon>
        <taxon>Solanales</taxon>
        <taxon>Solanaceae</taxon>
        <taxon>Solanoideae</taxon>
        <taxon>Solaneae</taxon>
        <taxon>Solanum</taxon>
    </lineage>
</organism>
<dbReference type="Gene3D" id="3.40.50.300">
    <property type="entry name" value="P-loop containing nucleotide triphosphate hydrolases"/>
    <property type="match status" value="1"/>
</dbReference>
<evidence type="ECO:0000313" key="2">
    <source>
        <dbReference type="Proteomes" id="UP000011115"/>
    </source>
</evidence>
<dbReference type="STRING" id="4113.M1CB86"/>
<accession>M1CB86</accession>
<dbReference type="InterPro" id="IPR027417">
    <property type="entry name" value="P-loop_NTPase"/>
</dbReference>
<dbReference type="HOGENOM" id="CLU_2927138_0_0_1"/>
<dbReference type="PaxDb" id="4113-PGSC0003DMT400063780"/>
<protein>
    <submittedName>
        <fullName evidence="1">ATP-dependent DNA helicase Q-like SIM</fullName>
    </submittedName>
</protein>
<sequence length="61" mass="7003">MDTMKFLKFDIPIMALTATATTRVREDILQSLHMSKATNFSHIVFPTKSPIFSKIVYTVLR</sequence>
<keyword evidence="2" id="KW-1185">Reference proteome</keyword>
<dbReference type="AlphaFoldDB" id="M1CB86"/>